<name>N6UJE4_DENPD</name>
<dbReference type="Proteomes" id="UP000030742">
    <property type="component" value="Unassembled WGS sequence"/>
</dbReference>
<dbReference type="EMBL" id="KB740045">
    <property type="protein sequence ID" value="ENN81865.1"/>
    <property type="molecule type" value="Genomic_DNA"/>
</dbReference>
<dbReference type="Gene3D" id="3.30.160.60">
    <property type="entry name" value="Classic Zinc Finger"/>
    <property type="match status" value="3"/>
</dbReference>
<dbReference type="InterPro" id="IPR012934">
    <property type="entry name" value="Znf_AD"/>
</dbReference>
<dbReference type="Gene3D" id="3.30.70.660">
    <property type="entry name" value="Pseudouridine synthase I, catalytic domain, C-terminal subdomain"/>
    <property type="match status" value="1"/>
</dbReference>
<dbReference type="SMART" id="SM00355">
    <property type="entry name" value="ZnF_C2H2"/>
    <property type="match status" value="7"/>
</dbReference>
<feature type="domain" description="C2H2-type" evidence="10">
    <location>
        <begin position="277"/>
        <end position="305"/>
    </location>
</feature>
<dbReference type="Gene3D" id="3.40.1800.20">
    <property type="match status" value="1"/>
</dbReference>
<evidence type="ECO:0000256" key="3">
    <source>
        <dbReference type="ARBA" id="ARBA00022723"/>
    </source>
</evidence>
<evidence type="ECO:0000313" key="13">
    <source>
        <dbReference type="EMBL" id="ERL85628.1"/>
    </source>
</evidence>
<accession>N6UJE4</accession>
<evidence type="ECO:0000256" key="2">
    <source>
        <dbReference type="ARBA" id="ARBA00022694"/>
    </source>
</evidence>
<dbReference type="Gene3D" id="3.30.70.580">
    <property type="entry name" value="Pseudouridine synthase I, catalytic domain, N-terminal subdomain"/>
    <property type="match status" value="1"/>
</dbReference>
<dbReference type="GO" id="GO:0031119">
    <property type="term" value="P:tRNA pseudouridine synthesis"/>
    <property type="evidence" value="ECO:0007669"/>
    <property type="project" value="TreeGrafter"/>
</dbReference>
<dbReference type="GO" id="GO:0008270">
    <property type="term" value="F:zinc ion binding"/>
    <property type="evidence" value="ECO:0007669"/>
    <property type="project" value="UniProtKB-UniRule"/>
</dbReference>
<evidence type="ECO:0000256" key="1">
    <source>
        <dbReference type="ARBA" id="ARBA00009375"/>
    </source>
</evidence>
<dbReference type="SUPFAM" id="SSF57716">
    <property type="entry name" value="Glucocorticoid receptor-like (DNA-binding domain)"/>
    <property type="match status" value="1"/>
</dbReference>
<evidence type="ECO:0000259" key="11">
    <source>
        <dbReference type="PROSITE" id="PS51915"/>
    </source>
</evidence>
<feature type="binding site" evidence="8">
    <location>
        <position position="13"/>
    </location>
    <ligand>
        <name>Zn(2+)</name>
        <dbReference type="ChEBI" id="CHEBI:29105"/>
    </ligand>
</feature>
<dbReference type="SMART" id="SM00868">
    <property type="entry name" value="zf-AD"/>
    <property type="match status" value="1"/>
</dbReference>
<reference evidence="12 14" key="1">
    <citation type="journal article" date="2013" name="Genome Biol.">
        <title>Draft genome of the mountain pine beetle, Dendroctonus ponderosae Hopkins, a major forest pest.</title>
        <authorList>
            <person name="Keeling C.I."/>
            <person name="Yuen M.M."/>
            <person name="Liao N.Y."/>
            <person name="Docking T.R."/>
            <person name="Chan S.K."/>
            <person name="Taylor G.A."/>
            <person name="Palmquist D.L."/>
            <person name="Jackman S.D."/>
            <person name="Nguyen A."/>
            <person name="Li M."/>
            <person name="Henderson H."/>
            <person name="Janes J.K."/>
            <person name="Zhao Y."/>
            <person name="Pandoh P."/>
            <person name="Moore R."/>
            <person name="Sperling F.A."/>
            <person name="Huber D.P."/>
            <person name="Birol I."/>
            <person name="Jones S.J."/>
            <person name="Bohlmann J."/>
        </authorList>
    </citation>
    <scope>NUCLEOTIDE SEQUENCE</scope>
</reference>
<evidence type="ECO:0000256" key="7">
    <source>
        <dbReference type="PROSITE-ProRule" id="PRU00042"/>
    </source>
</evidence>
<evidence type="ECO:0000313" key="12">
    <source>
        <dbReference type="EMBL" id="ENN81865.1"/>
    </source>
</evidence>
<feature type="compositionally biased region" description="Polar residues" evidence="9">
    <location>
        <begin position="133"/>
        <end position="151"/>
    </location>
</feature>
<dbReference type="CDD" id="cd02569">
    <property type="entry name" value="PseudoU_synth_ScPus3"/>
    <property type="match status" value="1"/>
</dbReference>
<dbReference type="HOGENOM" id="CLU_354993_0_0_1"/>
<sequence>MSELSNQDQLETCRLCLNHAVGKISIFTGDFARMIEILTSIRIKPTDTFPKVSCLKCAKEVKTAFLFRRRIIRSHQLLSLVRRSKNTTSPAPAAPPEALKHSPPTQPLSDIFESNQTSHSEDLNADCIEESMGTVTSPASSPIASKTQQAPSEEMHLEKPEFILEEKRKLRETVQNNATREASPPLVAKPKAKTPLKMICSICQMHFTNKIHYKNHMSTHQHSVCPICNKQVKKGYFKKHLALHEHAPVMCELCGISCENPARLKLHTKYYHQTNVSVCEDCGRSFRTNTKLFYHQRKDHIKERNYKCEMCGKCFFSKGYMAKHISMKHMKMRPHICEYCGKGYSGKHALRTHLRQHTNETPYRCEFCGKSFRQRVSLRGHLKTAHHVEEENTVPVMNCTVKIKKTNRSTAVEDLQKLTKEELIARIRSTEAHNIQLQNIINKATHSTKLSSHISQFDFSRCRFRHILLHLYYLGWDYQGFAVQEDSSNTVEFHLFQALTKTCLIKERTSSNYHRCGRTDKGVSSFGQVISIDVRSKLAGEDNDLSKEIDYCRVLNRVLPANIQCVAWAPVEDNFSARFNCTSRTYKYYFPKGKLDIDKMIEASTHLIGSHDFRNFAKMDVGNGVVQFIRKIFDFTITPWDASDMRSEYSIYIATIKGNAFIWHQIRYIMGILFLIGTNREKPSLIPELLDVAKNPRKPDYNMASEIPLNLFFCQYEDVEWQVSQDSLKCVVEKLQQIWTLAEIQSVMAKDIIKSLYGHLEEPQEIRCLSESLIGGVKAKHYTEVIKRQKCESLEHKIKHYSKRKRIEIMPNQEDSNQ</sequence>
<dbReference type="SUPFAM" id="SSF55120">
    <property type="entry name" value="Pseudouridine synthase"/>
    <property type="match status" value="1"/>
</dbReference>
<feature type="domain" description="C2H2-type" evidence="10">
    <location>
        <begin position="363"/>
        <end position="391"/>
    </location>
</feature>
<dbReference type="NCBIfam" id="TIGR00071">
    <property type="entry name" value="hisT_truA"/>
    <property type="match status" value="1"/>
</dbReference>
<evidence type="ECO:0000256" key="9">
    <source>
        <dbReference type="SAM" id="MobiDB-lite"/>
    </source>
</evidence>
<dbReference type="SUPFAM" id="SSF57667">
    <property type="entry name" value="beta-beta-alpha zinc fingers"/>
    <property type="match status" value="3"/>
</dbReference>
<keyword evidence="6" id="KW-0413">Isomerase</keyword>
<dbReference type="InterPro" id="IPR001406">
    <property type="entry name" value="PsdUridine_synth_TruA"/>
</dbReference>
<evidence type="ECO:0000256" key="4">
    <source>
        <dbReference type="ARBA" id="ARBA00022771"/>
    </source>
</evidence>
<dbReference type="GO" id="GO:0003723">
    <property type="term" value="F:RNA binding"/>
    <property type="evidence" value="ECO:0007669"/>
    <property type="project" value="InterPro"/>
</dbReference>
<dbReference type="PROSITE" id="PS00028">
    <property type="entry name" value="ZINC_FINGER_C2H2_1"/>
    <property type="match status" value="4"/>
</dbReference>
<feature type="binding site" evidence="8">
    <location>
        <position position="54"/>
    </location>
    <ligand>
        <name>Zn(2+)</name>
        <dbReference type="ChEBI" id="CHEBI:29105"/>
    </ligand>
</feature>
<comment type="similarity">
    <text evidence="1">Belongs to the tRNA pseudouridine synthase TruA family.</text>
</comment>
<dbReference type="InterPro" id="IPR020097">
    <property type="entry name" value="PsdUridine_synth_TruA_a/b_dom"/>
</dbReference>
<feature type="region of interest" description="Disordered" evidence="9">
    <location>
        <begin position="133"/>
        <end position="157"/>
    </location>
</feature>
<keyword evidence="4 7" id="KW-0863">Zinc-finger</keyword>
<dbReference type="Pfam" id="PF01416">
    <property type="entry name" value="PseudoU_synth_1"/>
    <property type="match status" value="1"/>
</dbReference>
<dbReference type="Pfam" id="PF07776">
    <property type="entry name" value="zf-AD"/>
    <property type="match status" value="1"/>
</dbReference>
<feature type="non-terminal residue" evidence="12">
    <location>
        <position position="1"/>
    </location>
</feature>
<dbReference type="InterPro" id="IPR020103">
    <property type="entry name" value="PsdUridine_synth_cat_dom_sf"/>
</dbReference>
<feature type="domain" description="C2H2-type" evidence="10">
    <location>
        <begin position="306"/>
        <end position="334"/>
    </location>
</feature>
<dbReference type="Pfam" id="PF00096">
    <property type="entry name" value="zf-C2H2"/>
    <property type="match status" value="3"/>
</dbReference>
<feature type="binding site" evidence="8">
    <location>
        <position position="57"/>
    </location>
    <ligand>
        <name>Zn(2+)</name>
        <dbReference type="ChEBI" id="CHEBI:29105"/>
    </ligand>
</feature>
<keyword evidence="5 8" id="KW-0862">Zinc</keyword>
<dbReference type="PROSITE" id="PS51915">
    <property type="entry name" value="ZAD"/>
    <property type="match status" value="1"/>
</dbReference>
<dbReference type="InterPro" id="IPR020095">
    <property type="entry name" value="PsdUridine_synth_TruA_C"/>
</dbReference>
<evidence type="ECO:0000256" key="5">
    <source>
        <dbReference type="ARBA" id="ARBA00022833"/>
    </source>
</evidence>
<dbReference type="STRING" id="77166.N6UJE4"/>
<dbReference type="GO" id="GO:1990481">
    <property type="term" value="P:mRNA pseudouridine synthesis"/>
    <property type="evidence" value="ECO:0007669"/>
    <property type="project" value="TreeGrafter"/>
</dbReference>
<dbReference type="FunFam" id="3.30.160.60:FF:000065">
    <property type="entry name" value="B-cell CLL/lymphoma 6, member B"/>
    <property type="match status" value="2"/>
</dbReference>
<dbReference type="PANTHER" id="PTHR11142">
    <property type="entry name" value="PSEUDOURIDYLATE SYNTHASE"/>
    <property type="match status" value="1"/>
</dbReference>
<feature type="region of interest" description="Disordered" evidence="9">
    <location>
        <begin position="83"/>
        <end position="112"/>
    </location>
</feature>
<feature type="binding site" evidence="8">
    <location>
        <position position="16"/>
    </location>
    <ligand>
        <name>Zn(2+)</name>
        <dbReference type="ChEBI" id="CHEBI:29105"/>
    </ligand>
</feature>
<keyword evidence="2" id="KW-0819">tRNA processing</keyword>
<proteinExistence type="inferred from homology"/>
<dbReference type="InterPro" id="IPR036236">
    <property type="entry name" value="Znf_C2H2_sf"/>
</dbReference>
<dbReference type="AlphaFoldDB" id="N6UJE4"/>
<dbReference type="EMBL" id="KB631729">
    <property type="protein sequence ID" value="ERL85628.1"/>
    <property type="molecule type" value="Genomic_DNA"/>
</dbReference>
<dbReference type="InterPro" id="IPR013087">
    <property type="entry name" value="Znf_C2H2_type"/>
</dbReference>
<dbReference type="HAMAP" id="MF_00171">
    <property type="entry name" value="TruA"/>
    <property type="match status" value="1"/>
</dbReference>
<dbReference type="GO" id="GO:0009982">
    <property type="term" value="F:pseudouridine synthase activity"/>
    <property type="evidence" value="ECO:0007669"/>
    <property type="project" value="InterPro"/>
</dbReference>
<dbReference type="PANTHER" id="PTHR11142:SF5">
    <property type="entry name" value="TRNA PSEUDOURIDINE(38_39) SYNTHASE"/>
    <property type="match status" value="1"/>
</dbReference>
<evidence type="ECO:0000256" key="8">
    <source>
        <dbReference type="PROSITE-ProRule" id="PRU01263"/>
    </source>
</evidence>
<dbReference type="Pfam" id="PF13894">
    <property type="entry name" value="zf-C2H2_4"/>
    <property type="match status" value="1"/>
</dbReference>
<dbReference type="OrthoDB" id="6077919at2759"/>
<gene>
    <name evidence="13" type="ORF">D910_03046</name>
    <name evidence="12" type="ORF">YQE_01756</name>
</gene>
<keyword evidence="3 8" id="KW-0479">Metal-binding</keyword>
<feature type="domain" description="ZAD" evidence="11">
    <location>
        <begin position="11"/>
        <end position="81"/>
    </location>
</feature>
<dbReference type="InterPro" id="IPR041707">
    <property type="entry name" value="Pus3-like"/>
</dbReference>
<feature type="domain" description="C2H2-type" evidence="10">
    <location>
        <begin position="335"/>
        <end position="362"/>
    </location>
</feature>
<evidence type="ECO:0000256" key="6">
    <source>
        <dbReference type="ARBA" id="ARBA00023235"/>
    </source>
</evidence>
<evidence type="ECO:0000259" key="10">
    <source>
        <dbReference type="PROSITE" id="PS50157"/>
    </source>
</evidence>
<dbReference type="GO" id="GO:0005737">
    <property type="term" value="C:cytoplasm"/>
    <property type="evidence" value="ECO:0007669"/>
    <property type="project" value="TreeGrafter"/>
</dbReference>
<dbReference type="PROSITE" id="PS50157">
    <property type="entry name" value="ZINC_FINGER_C2H2_2"/>
    <property type="match status" value="4"/>
</dbReference>
<evidence type="ECO:0000313" key="14">
    <source>
        <dbReference type="Proteomes" id="UP000030742"/>
    </source>
</evidence>
<dbReference type="GO" id="GO:0005634">
    <property type="term" value="C:nucleus"/>
    <property type="evidence" value="ECO:0007669"/>
    <property type="project" value="InterPro"/>
</dbReference>
<dbReference type="InterPro" id="IPR020094">
    <property type="entry name" value="TruA/RsuA/RluB/E/F_N"/>
</dbReference>
<protein>
    <submittedName>
        <fullName evidence="12">Uncharacterized protein</fullName>
    </submittedName>
</protein>
<organism evidence="12">
    <name type="scientific">Dendroctonus ponderosae</name>
    <name type="common">Mountain pine beetle</name>
    <dbReference type="NCBI Taxonomy" id="77166"/>
    <lineage>
        <taxon>Eukaryota</taxon>
        <taxon>Metazoa</taxon>
        <taxon>Ecdysozoa</taxon>
        <taxon>Arthropoda</taxon>
        <taxon>Hexapoda</taxon>
        <taxon>Insecta</taxon>
        <taxon>Pterygota</taxon>
        <taxon>Neoptera</taxon>
        <taxon>Endopterygota</taxon>
        <taxon>Coleoptera</taxon>
        <taxon>Polyphaga</taxon>
        <taxon>Cucujiformia</taxon>
        <taxon>Curculionidae</taxon>
        <taxon>Scolytinae</taxon>
        <taxon>Dendroctonus</taxon>
    </lineage>
</organism>
<dbReference type="FunFam" id="3.30.70.580:FF:000007">
    <property type="entry name" value="tRNA pseudouridine synthase"/>
    <property type="match status" value="1"/>
</dbReference>